<evidence type="ECO:0000313" key="5">
    <source>
        <dbReference type="EMBL" id="TNJ38623.1"/>
    </source>
</evidence>
<proteinExistence type="predicted"/>
<dbReference type="Proteomes" id="UP000308271">
    <property type="component" value="Unassembled WGS sequence"/>
</dbReference>
<keyword evidence="6" id="KW-1185">Reference proteome</keyword>
<keyword evidence="3 5" id="KW-0067">ATP-binding</keyword>
<gene>
    <name evidence="5" type="ORF">FGF66_08250</name>
</gene>
<dbReference type="PANTHER" id="PTHR42734:SF19">
    <property type="entry name" value="IRON COMPOUNDS ABC TRANSPORTER, ATP-BINDING PROTEIN"/>
    <property type="match status" value="1"/>
</dbReference>
<dbReference type="SUPFAM" id="SSF52540">
    <property type="entry name" value="P-loop containing nucleoside triphosphate hydrolases"/>
    <property type="match status" value="1"/>
</dbReference>
<dbReference type="CDD" id="cd03214">
    <property type="entry name" value="ABC_Iron-Siderophores_B12_Hemin"/>
    <property type="match status" value="1"/>
</dbReference>
<accession>A0A5C4S547</accession>
<dbReference type="InterPro" id="IPR017871">
    <property type="entry name" value="ABC_transporter-like_CS"/>
</dbReference>
<evidence type="ECO:0000256" key="1">
    <source>
        <dbReference type="ARBA" id="ARBA00022448"/>
    </source>
</evidence>
<dbReference type="InterPro" id="IPR003439">
    <property type="entry name" value="ABC_transporter-like_ATP-bd"/>
</dbReference>
<keyword evidence="2" id="KW-0547">Nucleotide-binding</keyword>
<dbReference type="EMBL" id="VDCH01000016">
    <property type="protein sequence ID" value="TNJ38623.1"/>
    <property type="molecule type" value="Genomic_DNA"/>
</dbReference>
<dbReference type="PROSITE" id="PS00211">
    <property type="entry name" value="ABC_TRANSPORTER_1"/>
    <property type="match status" value="1"/>
</dbReference>
<dbReference type="FunFam" id="3.40.50.300:FF:000134">
    <property type="entry name" value="Iron-enterobactin ABC transporter ATP-binding protein"/>
    <property type="match status" value="1"/>
</dbReference>
<dbReference type="GO" id="GO:0005524">
    <property type="term" value="F:ATP binding"/>
    <property type="evidence" value="ECO:0007669"/>
    <property type="project" value="UniProtKB-KW"/>
</dbReference>
<sequence>MVKAKEQSIAIRKAGLGYNGKAILDDVDLEIAPGDVVCLLGQNGAGKTTLFRTMLGFIAPVHGSVTLSGREVSRLSPREIACIVSYVPQSYAMPFAYSVSDVVLFGRSVHLGLFSSPGARDRHVAAECLDLLEISHLAARPFNELSGGERQMVIIARALAQEARFMILDEPASNLDYGNQVRVIRKVRELAGRNIGILMATHHPDHAFMAASRVAVLSGGKLSHDGSPEAMLTPETLRSLYGVEVQVFDTPQNGHASRRVCAPVVE</sequence>
<dbReference type="PROSITE" id="PS50893">
    <property type="entry name" value="ABC_TRANSPORTER_2"/>
    <property type="match status" value="1"/>
</dbReference>
<evidence type="ECO:0000256" key="3">
    <source>
        <dbReference type="ARBA" id="ARBA00022840"/>
    </source>
</evidence>
<reference evidence="5 6" key="1">
    <citation type="submission" date="2019-05" db="EMBL/GenBank/DDBJ databases">
        <title>Draft Whole-Genome sequence of the green sulfur bacterium Chlorobaculum thiosulfatiphilum DSM 249.</title>
        <authorList>
            <person name="Meyer T.E."/>
            <person name="Kyndt J.A."/>
        </authorList>
    </citation>
    <scope>NUCLEOTIDE SEQUENCE [LARGE SCALE GENOMIC DNA]</scope>
    <source>
        <strain evidence="5 6">DSM 249</strain>
    </source>
</reference>
<dbReference type="Gene3D" id="3.40.50.300">
    <property type="entry name" value="P-loop containing nucleotide triphosphate hydrolases"/>
    <property type="match status" value="1"/>
</dbReference>
<evidence type="ECO:0000256" key="2">
    <source>
        <dbReference type="ARBA" id="ARBA00022741"/>
    </source>
</evidence>
<dbReference type="AlphaFoldDB" id="A0A5C4S547"/>
<evidence type="ECO:0000313" key="6">
    <source>
        <dbReference type="Proteomes" id="UP000308271"/>
    </source>
</evidence>
<name>A0A5C4S547_CHLTI</name>
<dbReference type="OrthoDB" id="9787851at2"/>
<dbReference type="RefSeq" id="WP_139457180.1">
    <property type="nucleotide sequence ID" value="NZ_VDCH01000016.1"/>
</dbReference>
<comment type="caution">
    <text evidence="5">The sequence shown here is derived from an EMBL/GenBank/DDBJ whole genome shotgun (WGS) entry which is preliminary data.</text>
</comment>
<dbReference type="InterPro" id="IPR050153">
    <property type="entry name" value="Metal_Ion_Import_ABC"/>
</dbReference>
<organism evidence="5 6">
    <name type="scientific">Chlorobaculum thiosulfatiphilum</name>
    <name type="common">Chlorobium limicola f.sp. thiosulfatophilum</name>
    <dbReference type="NCBI Taxonomy" id="115852"/>
    <lineage>
        <taxon>Bacteria</taxon>
        <taxon>Pseudomonadati</taxon>
        <taxon>Chlorobiota</taxon>
        <taxon>Chlorobiia</taxon>
        <taxon>Chlorobiales</taxon>
        <taxon>Chlorobiaceae</taxon>
        <taxon>Chlorobaculum</taxon>
    </lineage>
</organism>
<feature type="domain" description="ABC transporter" evidence="4">
    <location>
        <begin position="4"/>
        <end position="244"/>
    </location>
</feature>
<dbReference type="SMART" id="SM00382">
    <property type="entry name" value="AAA"/>
    <property type="match status" value="1"/>
</dbReference>
<keyword evidence="1" id="KW-0813">Transport</keyword>
<evidence type="ECO:0000259" key="4">
    <source>
        <dbReference type="PROSITE" id="PS50893"/>
    </source>
</evidence>
<dbReference type="Pfam" id="PF00005">
    <property type="entry name" value="ABC_tran"/>
    <property type="match status" value="1"/>
</dbReference>
<dbReference type="PANTHER" id="PTHR42734">
    <property type="entry name" value="METAL TRANSPORT SYSTEM ATP-BINDING PROTEIN TM_0124-RELATED"/>
    <property type="match status" value="1"/>
</dbReference>
<protein>
    <submittedName>
        <fullName evidence="5">ABC transporter ATP-binding protein</fullName>
    </submittedName>
</protein>
<dbReference type="InterPro" id="IPR003593">
    <property type="entry name" value="AAA+_ATPase"/>
</dbReference>
<dbReference type="InterPro" id="IPR027417">
    <property type="entry name" value="P-loop_NTPase"/>
</dbReference>
<dbReference type="GO" id="GO:0016887">
    <property type="term" value="F:ATP hydrolysis activity"/>
    <property type="evidence" value="ECO:0007669"/>
    <property type="project" value="InterPro"/>
</dbReference>